<feature type="compositionally biased region" description="Low complexity" evidence="1">
    <location>
        <begin position="410"/>
        <end position="421"/>
    </location>
</feature>
<feature type="compositionally biased region" description="Basic and acidic residues" evidence="1">
    <location>
        <begin position="81"/>
        <end position="115"/>
    </location>
</feature>
<organism evidence="2 3">
    <name type="scientific">Cloeon dipterum</name>
    <dbReference type="NCBI Taxonomy" id="197152"/>
    <lineage>
        <taxon>Eukaryota</taxon>
        <taxon>Metazoa</taxon>
        <taxon>Ecdysozoa</taxon>
        <taxon>Arthropoda</taxon>
        <taxon>Hexapoda</taxon>
        <taxon>Insecta</taxon>
        <taxon>Pterygota</taxon>
        <taxon>Palaeoptera</taxon>
        <taxon>Ephemeroptera</taxon>
        <taxon>Pisciforma</taxon>
        <taxon>Baetidae</taxon>
        <taxon>Cloeon</taxon>
    </lineage>
</organism>
<protein>
    <submittedName>
        <fullName evidence="2">Uncharacterized protein</fullName>
    </submittedName>
</protein>
<feature type="region of interest" description="Disordered" evidence="1">
    <location>
        <begin position="407"/>
        <end position="432"/>
    </location>
</feature>
<dbReference type="AlphaFoldDB" id="A0A8S1BX52"/>
<sequence length="573" mass="62432">MPIVNPAAPPAKSPARSDRVETDRLPDFSRVDVRSAIAEGNELLKEIKSWHKTLEKASAPRPVAERRKPESGGVPIRRNSKRADLVARRGDLKKKTSSELDLRTDMESLKKEVKSLSKKIARKSERKQSKKDKEGKGDQLKDNETGKLQVPAAIKNQLISTHSHEPEPLKSKLTVAMLQDLIIKRPLAVQSGPRIVISPKPLLTKVSNVHFATYEHKPAAAVPDNEKSLPHNQVAMKMVHVSKENAAVATDAIPVSTTGCQTSPPPRVFNIFAQTEEVTVRTRRTMVSVAVQSSPEVKTPCSDLEVQTEIVHVNSVGTETTTDDQPVTLKVADEVEERLQTQVGPSGDATSVFMATSHDKEPSEDKTQELFKPSRISLSPILEVPSTNISPDIISPLTTPKASLVIPETSQSDQSAVSSDAPKQEHLEKRPKSVGFSDLPILLRLRSPSLRVAVPSYTRSALAKRASTFSDLSTDDDDDDATRNNELLTSEVQTSSASRSTSPTSTASSIEFTTSSSAAVGPKAPISIPLYQMNRVRSLAAKVAPKLLENSTSDGELSEGQIWPLPRVDFKKP</sequence>
<feature type="compositionally biased region" description="Basic and acidic residues" evidence="1">
    <location>
        <begin position="122"/>
        <end position="145"/>
    </location>
</feature>
<feature type="region of interest" description="Disordered" evidence="1">
    <location>
        <begin position="52"/>
        <end position="149"/>
    </location>
</feature>
<evidence type="ECO:0000256" key="1">
    <source>
        <dbReference type="SAM" id="MobiDB-lite"/>
    </source>
</evidence>
<feature type="region of interest" description="Disordered" evidence="1">
    <location>
        <begin position="550"/>
        <end position="573"/>
    </location>
</feature>
<feature type="compositionally biased region" description="Low complexity" evidence="1">
    <location>
        <begin position="489"/>
        <end position="509"/>
    </location>
</feature>
<feature type="region of interest" description="Disordered" evidence="1">
    <location>
        <begin position="488"/>
        <end position="516"/>
    </location>
</feature>
<feature type="region of interest" description="Disordered" evidence="1">
    <location>
        <begin position="1"/>
        <end position="26"/>
    </location>
</feature>
<name>A0A8S1BX52_9INSE</name>
<feature type="compositionally biased region" description="Basic and acidic residues" evidence="1">
    <location>
        <begin position="15"/>
        <end position="26"/>
    </location>
</feature>
<reference evidence="2 3" key="1">
    <citation type="submission" date="2020-04" db="EMBL/GenBank/DDBJ databases">
        <authorList>
            <person name="Alioto T."/>
            <person name="Alioto T."/>
            <person name="Gomez Garrido J."/>
        </authorList>
    </citation>
    <scope>NUCLEOTIDE SEQUENCE [LARGE SCALE GENOMIC DNA]</scope>
</reference>
<accession>A0A8S1BX52</accession>
<feature type="compositionally biased region" description="Basic and acidic residues" evidence="1">
    <location>
        <begin position="422"/>
        <end position="431"/>
    </location>
</feature>
<gene>
    <name evidence="2" type="ORF">CLODIP_2_CD14800</name>
</gene>
<dbReference type="EMBL" id="CADEPI010000011">
    <property type="protein sequence ID" value="CAB3363188.1"/>
    <property type="molecule type" value="Genomic_DNA"/>
</dbReference>
<keyword evidence="3" id="KW-1185">Reference proteome</keyword>
<dbReference type="Proteomes" id="UP000494165">
    <property type="component" value="Unassembled WGS sequence"/>
</dbReference>
<evidence type="ECO:0000313" key="2">
    <source>
        <dbReference type="EMBL" id="CAB3363188.1"/>
    </source>
</evidence>
<proteinExistence type="predicted"/>
<evidence type="ECO:0000313" key="3">
    <source>
        <dbReference type="Proteomes" id="UP000494165"/>
    </source>
</evidence>
<comment type="caution">
    <text evidence="2">The sequence shown here is derived from an EMBL/GenBank/DDBJ whole genome shotgun (WGS) entry which is preliminary data.</text>
</comment>